<proteinExistence type="predicted"/>
<keyword evidence="4" id="KW-1185">Reference proteome</keyword>
<dbReference type="AlphaFoldDB" id="A0A928VSE2"/>
<dbReference type="CDD" id="cd06257">
    <property type="entry name" value="DnaJ"/>
    <property type="match status" value="1"/>
</dbReference>
<feature type="transmembrane region" description="Helical" evidence="2">
    <location>
        <begin position="188"/>
        <end position="204"/>
    </location>
</feature>
<dbReference type="InterPro" id="IPR021788">
    <property type="entry name" value="CPP1-like"/>
</dbReference>
<comment type="caution">
    <text evidence="3">The sequence shown here is derived from an EMBL/GenBank/DDBJ whole genome shotgun (WGS) entry which is preliminary data.</text>
</comment>
<name>A0A928VSE2_9CYAN</name>
<dbReference type="EMBL" id="JADEXQ010000132">
    <property type="protein sequence ID" value="MBE9032892.1"/>
    <property type="molecule type" value="Genomic_DNA"/>
</dbReference>
<evidence type="ECO:0000313" key="3">
    <source>
        <dbReference type="EMBL" id="MBE9032892.1"/>
    </source>
</evidence>
<organism evidence="3 4">
    <name type="scientific">Romeriopsis navalis LEGE 11480</name>
    <dbReference type="NCBI Taxonomy" id="2777977"/>
    <lineage>
        <taxon>Bacteria</taxon>
        <taxon>Bacillati</taxon>
        <taxon>Cyanobacteriota</taxon>
        <taxon>Cyanophyceae</taxon>
        <taxon>Leptolyngbyales</taxon>
        <taxon>Leptolyngbyaceae</taxon>
        <taxon>Romeriopsis</taxon>
        <taxon>Romeriopsis navalis</taxon>
    </lineage>
</organism>
<keyword evidence="2" id="KW-0812">Transmembrane</keyword>
<dbReference type="PANTHER" id="PTHR33372:SF2">
    <property type="entry name" value="PROTEIN CHAPERONE-LIKE PROTEIN OF POR1, CHLOROPLASTIC"/>
    <property type="match status" value="1"/>
</dbReference>
<gene>
    <name evidence="3" type="ORF">IQ266_24455</name>
</gene>
<feature type="transmembrane region" description="Helical" evidence="2">
    <location>
        <begin position="101"/>
        <end position="122"/>
    </location>
</feature>
<dbReference type="SUPFAM" id="SSF46565">
    <property type="entry name" value="Chaperone J-domain"/>
    <property type="match status" value="1"/>
</dbReference>
<dbReference type="InterPro" id="IPR036869">
    <property type="entry name" value="J_dom_sf"/>
</dbReference>
<feature type="transmembrane region" description="Helical" evidence="2">
    <location>
        <begin position="128"/>
        <end position="144"/>
    </location>
</feature>
<evidence type="ECO:0000313" key="4">
    <source>
        <dbReference type="Proteomes" id="UP000625316"/>
    </source>
</evidence>
<evidence type="ECO:0000256" key="2">
    <source>
        <dbReference type="SAM" id="Phobius"/>
    </source>
</evidence>
<keyword evidence="2" id="KW-0472">Membrane</keyword>
<dbReference type="Proteomes" id="UP000625316">
    <property type="component" value="Unassembled WGS sequence"/>
</dbReference>
<evidence type="ECO:0000256" key="1">
    <source>
        <dbReference type="SAM" id="Coils"/>
    </source>
</evidence>
<sequence length="205" mass="22475">MSSQSDYETLGVGESASFEEIQSARAKLAKEHAENNQRLQEIEKAYDALLMERLRLRQEGKIEVPDGVRFAEDKPVAPPAPAKPAFTLPNWDNDFSATPELWDWLAPTVAYVALIGLTIGFGKNPQGLQTWLGLGTGAALFFVYRKENRILRAILFSFGGLILGYTIGLAVASALISAFPGLPGPQVVSTWVIFVILWLVSVLLK</sequence>
<dbReference type="InterPro" id="IPR001623">
    <property type="entry name" value="DnaJ_domain"/>
</dbReference>
<dbReference type="PANTHER" id="PTHR33372">
    <property type="match status" value="1"/>
</dbReference>
<feature type="coiled-coil region" evidence="1">
    <location>
        <begin position="25"/>
        <end position="59"/>
    </location>
</feature>
<protein>
    <submittedName>
        <fullName evidence="3">CPP1-like family protein</fullName>
    </submittedName>
</protein>
<keyword evidence="2" id="KW-1133">Transmembrane helix</keyword>
<accession>A0A928VSE2</accession>
<keyword evidence="1" id="KW-0175">Coiled coil</keyword>
<reference evidence="3" key="1">
    <citation type="submission" date="2020-10" db="EMBL/GenBank/DDBJ databases">
        <authorList>
            <person name="Castelo-Branco R."/>
            <person name="Eusebio N."/>
            <person name="Adriana R."/>
            <person name="Vieira A."/>
            <person name="Brugerolle De Fraissinette N."/>
            <person name="Rezende De Castro R."/>
            <person name="Schneider M.P."/>
            <person name="Vasconcelos V."/>
            <person name="Leao P.N."/>
        </authorList>
    </citation>
    <scope>NUCLEOTIDE SEQUENCE</scope>
    <source>
        <strain evidence="3">LEGE 11480</strain>
    </source>
</reference>
<dbReference type="Pfam" id="PF11833">
    <property type="entry name" value="CPP1-like"/>
    <property type="match status" value="1"/>
</dbReference>
<feature type="transmembrane region" description="Helical" evidence="2">
    <location>
        <begin position="153"/>
        <end position="176"/>
    </location>
</feature>
<dbReference type="RefSeq" id="WP_264327709.1">
    <property type="nucleotide sequence ID" value="NZ_JADEXQ010000132.1"/>
</dbReference>